<dbReference type="InterPro" id="IPR039448">
    <property type="entry name" value="Beta_helix"/>
</dbReference>
<accession>A0A0M0I5Y3</accession>
<reference evidence="3" key="1">
    <citation type="submission" date="2015-08" db="EMBL/GenBank/DDBJ databases">
        <title>Vibrio galatheae sp. nov., a novel member of the Vibrionaceae family isolated from the Solomon Islands.</title>
        <authorList>
            <person name="Giubergia S."/>
            <person name="Machado H."/>
            <person name="Mateiu R.V."/>
            <person name="Gram L."/>
        </authorList>
    </citation>
    <scope>NUCLEOTIDE SEQUENCE [LARGE SCALE GENOMIC DNA]</scope>
    <source>
        <strain evidence="3">DSM 19134</strain>
    </source>
</reference>
<protein>
    <recommendedName>
        <fullName evidence="1">Right handed beta helix domain-containing protein</fullName>
    </recommendedName>
</protein>
<comment type="caution">
    <text evidence="2">The sequence shown here is derived from an EMBL/GenBank/DDBJ whole genome shotgun (WGS) entry which is preliminary data.</text>
</comment>
<dbReference type="InterPro" id="IPR011050">
    <property type="entry name" value="Pectin_lyase_fold/virulence"/>
</dbReference>
<evidence type="ECO:0000259" key="1">
    <source>
        <dbReference type="Pfam" id="PF13229"/>
    </source>
</evidence>
<dbReference type="PATRIC" id="fig|171383.3.peg.532"/>
<keyword evidence="3" id="KW-1185">Reference proteome</keyword>
<name>A0A0M0I5Y3_9VIBR</name>
<gene>
    <name evidence="2" type="ORF">AKJ31_02600</name>
</gene>
<dbReference type="RefSeq" id="WP_072161227.1">
    <property type="nucleotide sequence ID" value="NZ_LHPI01000001.1"/>
</dbReference>
<dbReference type="Proteomes" id="UP000037530">
    <property type="component" value="Unassembled WGS sequence"/>
</dbReference>
<dbReference type="SUPFAM" id="SSF51126">
    <property type="entry name" value="Pectin lyase-like"/>
    <property type="match status" value="1"/>
</dbReference>
<sequence length="391" mass="43478">MKEQITKFILIFATVLPFKSFSAPVPDDGLNDAPDIKQLIVDKSNLGGGEVLLGEGVYDICSSIYVREINNVTLKGNGKVVFRKCPSYSDEYLMYIYNSDNFVIDSIEFYGLTTQQYEPGNHHYAWGEQGVLFAGTSNSSVLNSKFFNFGDAALRVTSSRSHPSQLPINSKNFIADSNVFYNVTQVTTTHVWSSDFGGTENITFTRNLFKNIKGSLKLSSRKPVSKALIQNNIFSDMHGNAAIELNYYSKVYIKGNSFSNLNGLVLNAYPNSLTSVNEPIDWDDIHFIKNNVSNAKGGLRFLSDIAGELIGSDTNISGVIVSANHFFNMDFSAKDQAHANIINMLSKGGQKEFMFVDIKQNVYELQEGQRFFKSYTGQSVKQTDNVELSAN</sequence>
<organism evidence="2 3">
    <name type="scientific">Vibrio hepatarius</name>
    <dbReference type="NCBI Taxonomy" id="171383"/>
    <lineage>
        <taxon>Bacteria</taxon>
        <taxon>Pseudomonadati</taxon>
        <taxon>Pseudomonadota</taxon>
        <taxon>Gammaproteobacteria</taxon>
        <taxon>Vibrionales</taxon>
        <taxon>Vibrionaceae</taxon>
        <taxon>Vibrio</taxon>
        <taxon>Vibrio oreintalis group</taxon>
    </lineage>
</organism>
<dbReference type="Pfam" id="PF13229">
    <property type="entry name" value="Beta_helix"/>
    <property type="match status" value="1"/>
</dbReference>
<evidence type="ECO:0000313" key="3">
    <source>
        <dbReference type="Proteomes" id="UP000037530"/>
    </source>
</evidence>
<proteinExistence type="predicted"/>
<feature type="domain" description="Right handed beta helix" evidence="1">
    <location>
        <begin position="71"/>
        <end position="220"/>
    </location>
</feature>
<evidence type="ECO:0000313" key="2">
    <source>
        <dbReference type="EMBL" id="KOO09719.1"/>
    </source>
</evidence>
<dbReference type="EMBL" id="LHPI01000001">
    <property type="protein sequence ID" value="KOO09719.1"/>
    <property type="molecule type" value="Genomic_DNA"/>
</dbReference>
<dbReference type="InterPro" id="IPR012334">
    <property type="entry name" value="Pectin_lyas_fold"/>
</dbReference>
<dbReference type="Gene3D" id="2.160.20.10">
    <property type="entry name" value="Single-stranded right-handed beta-helix, Pectin lyase-like"/>
    <property type="match status" value="1"/>
</dbReference>
<dbReference type="AlphaFoldDB" id="A0A0M0I5Y3"/>